<protein>
    <submittedName>
        <fullName evidence="2">PIG-L family deacetylase</fullName>
    </submittedName>
</protein>
<dbReference type="PANTHER" id="PTHR12993">
    <property type="entry name" value="N-ACETYLGLUCOSAMINYL-PHOSPHATIDYLINOSITOL DE-N-ACETYLASE-RELATED"/>
    <property type="match status" value="1"/>
</dbReference>
<dbReference type="RefSeq" id="WP_263593965.1">
    <property type="nucleotide sequence ID" value="NZ_CP107020.1"/>
</dbReference>
<sequence length="271" mass="28528">MPVTPTAEPRDPWALLDAARTVLTVHAHPDDESLSTGTLLAHLAARGAEVVLVTATRGEEGETIPGSIPAGDTRLFDEVRMAELDGAASALGIARRHLLGTPPALAPGAAPRRYRDSGMRWVTPQIAGPAEGTGDDAFTRRPHQEALADLVAAIEHERPDVLVSYDDGGTYGHPDHVLVHQLTAEASAATGVPFVEVESYNEEGHGSADGVFAHRELPGTAAAVRGALDAHRTQLTLLAPDRRTDSIGLRLSGGQEHRLPLGAGVRVHDAD</sequence>
<name>A0ABY6G0U6_9MICO</name>
<dbReference type="InterPro" id="IPR024078">
    <property type="entry name" value="LmbE-like_dom_sf"/>
</dbReference>
<proteinExistence type="predicted"/>
<evidence type="ECO:0000313" key="2">
    <source>
        <dbReference type="EMBL" id="UYG16752.1"/>
    </source>
</evidence>
<organism evidence="2 3">
    <name type="scientific">Brachybacterium huguangmaarense</name>
    <dbReference type="NCBI Taxonomy" id="1652028"/>
    <lineage>
        <taxon>Bacteria</taxon>
        <taxon>Bacillati</taxon>
        <taxon>Actinomycetota</taxon>
        <taxon>Actinomycetes</taxon>
        <taxon>Micrococcales</taxon>
        <taxon>Dermabacteraceae</taxon>
        <taxon>Brachybacterium</taxon>
    </lineage>
</organism>
<keyword evidence="1" id="KW-0862">Zinc</keyword>
<gene>
    <name evidence="2" type="ORF">BRM3_14310</name>
</gene>
<reference evidence="2" key="1">
    <citation type="submission" date="2022-10" db="EMBL/GenBank/DDBJ databases">
        <title>Whole-Genome Sequencing of Brachybacterium huguangmaarense BRM-3, Isolated from Betula schmidtii.</title>
        <authorList>
            <person name="Haam D."/>
        </authorList>
    </citation>
    <scope>NUCLEOTIDE SEQUENCE</scope>
    <source>
        <strain evidence="2">BRM-3</strain>
    </source>
</reference>
<dbReference type="PANTHER" id="PTHR12993:SF26">
    <property type="entry name" value="1D-MYO-INOSITOL 2-ACETAMIDO-2-DEOXY-ALPHA-D-GLUCOPYRANOSIDE DEACETYLASE"/>
    <property type="match status" value="1"/>
</dbReference>
<dbReference type="Gene3D" id="3.40.50.10320">
    <property type="entry name" value="LmbE-like"/>
    <property type="match status" value="1"/>
</dbReference>
<dbReference type="Pfam" id="PF02585">
    <property type="entry name" value="PIG-L"/>
    <property type="match status" value="1"/>
</dbReference>
<dbReference type="InterPro" id="IPR003737">
    <property type="entry name" value="GlcNAc_PI_deacetylase-related"/>
</dbReference>
<keyword evidence="3" id="KW-1185">Reference proteome</keyword>
<evidence type="ECO:0000256" key="1">
    <source>
        <dbReference type="ARBA" id="ARBA00022833"/>
    </source>
</evidence>
<dbReference type="Proteomes" id="UP001164305">
    <property type="component" value="Chromosome"/>
</dbReference>
<evidence type="ECO:0000313" key="3">
    <source>
        <dbReference type="Proteomes" id="UP001164305"/>
    </source>
</evidence>
<dbReference type="EMBL" id="CP107020">
    <property type="protein sequence ID" value="UYG16752.1"/>
    <property type="molecule type" value="Genomic_DNA"/>
</dbReference>
<accession>A0ABY6G0U6</accession>
<dbReference type="SUPFAM" id="SSF102588">
    <property type="entry name" value="LmbE-like"/>
    <property type="match status" value="1"/>
</dbReference>